<evidence type="ECO:0000256" key="4">
    <source>
        <dbReference type="ARBA" id="ARBA00023163"/>
    </source>
</evidence>
<keyword evidence="3" id="KW-0238">DNA-binding</keyword>
<evidence type="ECO:0000259" key="6">
    <source>
        <dbReference type="Pfam" id="PF04545"/>
    </source>
</evidence>
<dbReference type="GO" id="GO:0003677">
    <property type="term" value="F:DNA binding"/>
    <property type="evidence" value="ECO:0007669"/>
    <property type="project" value="UniProtKB-KW"/>
</dbReference>
<accession>A0A3A9Z414</accession>
<keyword evidence="2" id="KW-0731">Sigma factor</keyword>
<keyword evidence="8" id="KW-1185">Reference proteome</keyword>
<dbReference type="CDD" id="cd06171">
    <property type="entry name" value="Sigma70_r4"/>
    <property type="match status" value="1"/>
</dbReference>
<protein>
    <submittedName>
        <fullName evidence="7">Sigma-70 family RNA polymerase sigma factor</fullName>
    </submittedName>
</protein>
<sequence length="160" mass="17767">MGKGIPGRTRAKRCKATVLRRRRGAAILGASALRVPEDRYGLAGGFEDRVTTTIPTNARGTVRGTARSTSPAPTTPATSHPGGRTRRRRHDDAPDTSRQFARLAEVPAGPERERRLLCLRFFREMTQSRIAEHLGISQMQVSRLLSRTCARLHEEREGAR</sequence>
<dbReference type="PANTHER" id="PTHR30385">
    <property type="entry name" value="SIGMA FACTOR F FLAGELLAR"/>
    <property type="match status" value="1"/>
</dbReference>
<evidence type="ECO:0000256" key="2">
    <source>
        <dbReference type="ARBA" id="ARBA00023082"/>
    </source>
</evidence>
<evidence type="ECO:0000256" key="5">
    <source>
        <dbReference type="SAM" id="MobiDB-lite"/>
    </source>
</evidence>
<feature type="region of interest" description="Disordered" evidence="5">
    <location>
        <begin position="53"/>
        <end position="100"/>
    </location>
</feature>
<dbReference type="EMBL" id="RBAL01000005">
    <property type="protein sequence ID" value="RKN42990.1"/>
    <property type="molecule type" value="Genomic_DNA"/>
</dbReference>
<dbReference type="InterPro" id="IPR007630">
    <property type="entry name" value="RNA_pol_sigma70_r4"/>
</dbReference>
<reference evidence="7 8" key="1">
    <citation type="journal article" date="2014" name="Int. J. Syst. Evol. Microbiol.">
        <title>Streptomyces hoynatensis sp. nov., isolated from deep marine sediment.</title>
        <authorList>
            <person name="Veyisoglu A."/>
            <person name="Sahin N."/>
        </authorList>
    </citation>
    <scope>NUCLEOTIDE SEQUENCE [LARGE SCALE GENOMIC DNA]</scope>
    <source>
        <strain evidence="7 8">KCTC 29097</strain>
    </source>
</reference>
<evidence type="ECO:0000313" key="7">
    <source>
        <dbReference type="EMBL" id="RKN42990.1"/>
    </source>
</evidence>
<dbReference type="InterPro" id="IPR013324">
    <property type="entry name" value="RNA_pol_sigma_r3/r4-like"/>
</dbReference>
<keyword evidence="1" id="KW-0805">Transcription regulation</keyword>
<gene>
    <name evidence="7" type="ORF">D7294_10730</name>
</gene>
<dbReference type="InterPro" id="IPR014284">
    <property type="entry name" value="RNA_pol_sigma-70_dom"/>
</dbReference>
<keyword evidence="4" id="KW-0804">Transcription</keyword>
<dbReference type="Proteomes" id="UP000272474">
    <property type="component" value="Unassembled WGS sequence"/>
</dbReference>
<dbReference type="PANTHER" id="PTHR30385:SF4">
    <property type="entry name" value="RNA POLYMERASE SIGMA-E FACTOR"/>
    <property type="match status" value="1"/>
</dbReference>
<dbReference type="AlphaFoldDB" id="A0A3A9Z414"/>
<comment type="caution">
    <text evidence="7">The sequence shown here is derived from an EMBL/GenBank/DDBJ whole genome shotgun (WGS) entry which is preliminary data.</text>
</comment>
<dbReference type="Pfam" id="PF04545">
    <property type="entry name" value="Sigma70_r4"/>
    <property type="match status" value="1"/>
</dbReference>
<dbReference type="NCBIfam" id="TIGR02937">
    <property type="entry name" value="sigma70-ECF"/>
    <property type="match status" value="1"/>
</dbReference>
<dbReference type="GO" id="GO:0006352">
    <property type="term" value="P:DNA-templated transcription initiation"/>
    <property type="evidence" value="ECO:0007669"/>
    <property type="project" value="InterPro"/>
</dbReference>
<feature type="compositionally biased region" description="Low complexity" evidence="5">
    <location>
        <begin position="65"/>
        <end position="79"/>
    </location>
</feature>
<evidence type="ECO:0000256" key="1">
    <source>
        <dbReference type="ARBA" id="ARBA00023015"/>
    </source>
</evidence>
<feature type="domain" description="RNA polymerase sigma-70 region 4" evidence="6">
    <location>
        <begin position="110"/>
        <end position="152"/>
    </location>
</feature>
<proteinExistence type="predicted"/>
<dbReference type="GO" id="GO:0016987">
    <property type="term" value="F:sigma factor activity"/>
    <property type="evidence" value="ECO:0007669"/>
    <property type="project" value="UniProtKB-KW"/>
</dbReference>
<evidence type="ECO:0000256" key="3">
    <source>
        <dbReference type="ARBA" id="ARBA00023125"/>
    </source>
</evidence>
<dbReference type="SUPFAM" id="SSF88659">
    <property type="entry name" value="Sigma3 and sigma4 domains of RNA polymerase sigma factors"/>
    <property type="match status" value="1"/>
</dbReference>
<name>A0A3A9Z414_9ACTN</name>
<organism evidence="7 8">
    <name type="scientific">Streptomyces hoynatensis</name>
    <dbReference type="NCBI Taxonomy" id="1141874"/>
    <lineage>
        <taxon>Bacteria</taxon>
        <taxon>Bacillati</taxon>
        <taxon>Actinomycetota</taxon>
        <taxon>Actinomycetes</taxon>
        <taxon>Kitasatosporales</taxon>
        <taxon>Streptomycetaceae</taxon>
        <taxon>Streptomyces</taxon>
    </lineage>
</organism>
<evidence type="ECO:0000313" key="8">
    <source>
        <dbReference type="Proteomes" id="UP000272474"/>
    </source>
</evidence>
<dbReference type="Gene3D" id="1.20.140.160">
    <property type="match status" value="1"/>
</dbReference>